<organism evidence="2 3">
    <name type="scientific">Aspergillus candidus</name>
    <dbReference type="NCBI Taxonomy" id="41067"/>
    <lineage>
        <taxon>Eukaryota</taxon>
        <taxon>Fungi</taxon>
        <taxon>Dikarya</taxon>
        <taxon>Ascomycota</taxon>
        <taxon>Pezizomycotina</taxon>
        <taxon>Eurotiomycetes</taxon>
        <taxon>Eurotiomycetidae</taxon>
        <taxon>Eurotiales</taxon>
        <taxon>Aspergillaceae</taxon>
        <taxon>Aspergillus</taxon>
        <taxon>Aspergillus subgen. Circumdati</taxon>
    </lineage>
</organism>
<feature type="region of interest" description="Disordered" evidence="1">
    <location>
        <begin position="26"/>
        <end position="57"/>
    </location>
</feature>
<dbReference type="STRING" id="41067.A0A2I2FB81"/>
<dbReference type="Proteomes" id="UP000234585">
    <property type="component" value="Unassembled WGS sequence"/>
</dbReference>
<dbReference type="Gene3D" id="1.25.40.10">
    <property type="entry name" value="Tetratricopeptide repeat domain"/>
    <property type="match status" value="1"/>
</dbReference>
<dbReference type="OrthoDB" id="250175at2759"/>
<feature type="region of interest" description="Disordered" evidence="1">
    <location>
        <begin position="338"/>
        <end position="360"/>
    </location>
</feature>
<dbReference type="GeneID" id="36524550"/>
<dbReference type="InterPro" id="IPR011990">
    <property type="entry name" value="TPR-like_helical_dom_sf"/>
</dbReference>
<keyword evidence="3" id="KW-1185">Reference proteome</keyword>
<feature type="compositionally biased region" description="Basic and acidic residues" evidence="1">
    <location>
        <begin position="338"/>
        <end position="350"/>
    </location>
</feature>
<dbReference type="RefSeq" id="XP_024671899.1">
    <property type="nucleotide sequence ID" value="XM_024817390.1"/>
</dbReference>
<evidence type="ECO:0000313" key="2">
    <source>
        <dbReference type="EMBL" id="PLB37887.1"/>
    </source>
</evidence>
<reference evidence="2 3" key="1">
    <citation type="submission" date="2017-12" db="EMBL/GenBank/DDBJ databases">
        <authorList>
            <consortium name="DOE Joint Genome Institute"/>
            <person name="Haridas S."/>
            <person name="Kjaerbolling I."/>
            <person name="Vesth T.C."/>
            <person name="Frisvad J.C."/>
            <person name="Nybo J.L."/>
            <person name="Theobald S."/>
            <person name="Kuo A."/>
            <person name="Bowyer P."/>
            <person name="Matsuda Y."/>
            <person name="Mondo S."/>
            <person name="Lyhne E.K."/>
            <person name="Kogle M.E."/>
            <person name="Clum A."/>
            <person name="Lipzen A."/>
            <person name="Salamov A."/>
            <person name="Ngan C.Y."/>
            <person name="Daum C."/>
            <person name="Chiniquy J."/>
            <person name="Barry K."/>
            <person name="LaButti K."/>
            <person name="Simmons B.A."/>
            <person name="Magnuson J.K."/>
            <person name="Mortensen U.H."/>
            <person name="Larsen T.O."/>
            <person name="Grigoriev I.V."/>
            <person name="Baker S.E."/>
            <person name="Andersen M.R."/>
            <person name="Nordberg H.P."/>
            <person name="Cantor M.N."/>
            <person name="Hua S.X."/>
        </authorList>
    </citation>
    <scope>NUCLEOTIDE SEQUENCE [LARGE SCALE GENOMIC DNA]</scope>
    <source>
        <strain evidence="2 3">CBS 102.13</strain>
    </source>
</reference>
<dbReference type="AlphaFoldDB" id="A0A2I2FB81"/>
<accession>A0A2I2FB81</accession>
<dbReference type="EMBL" id="KZ559139">
    <property type="protein sequence ID" value="PLB37887.1"/>
    <property type="molecule type" value="Genomic_DNA"/>
</dbReference>
<protein>
    <submittedName>
        <fullName evidence="2">Uncharacterized protein</fullName>
    </submittedName>
</protein>
<name>A0A2I2FB81_ASPCN</name>
<evidence type="ECO:0000313" key="3">
    <source>
        <dbReference type="Proteomes" id="UP000234585"/>
    </source>
</evidence>
<sequence>MYLSRPPLRHTPRLFRLTSTCNAPLSRSFHPSRPAHAVRAPTTRRKNGPGSKSLLRRSPFESEREYLKLHGTNLWTQARVDRILERTLPKERFFNVAERLFQAAEGSEFQVNAAAIQDIGLDTNQTFHIGNIVGPKKGPFPAWHLASCAAAGASHAIYAMCLSTTTSQPLPPSLKYTMQNVRKQLDTLATQARDPRAMIVRAYLLAHNNQHQEARAQFDEALPRMKPNHRVVPLPNGTHLPPMPQLKTPWPLYASLLDKTDPDPATAREHFLTSIARDYHDPAALVVHAASFLRHDPPDFDAYEEAMSQAASAGNAEACRRLACFYYSTYQGTYPPRGHDSALVPEKDSDSSNNNNNSSSSDWLTKLKTFIQSVRGPLPRSKFRPLAIEWFELAALQGDAKAALSLAVLVREDGDAERGMELLLQSGDVSGFARSLRLNWEREDYRPGIPGELLVC</sequence>
<feature type="compositionally biased region" description="Low complexity" evidence="1">
    <location>
        <begin position="351"/>
        <end position="360"/>
    </location>
</feature>
<evidence type="ECO:0000256" key="1">
    <source>
        <dbReference type="SAM" id="MobiDB-lite"/>
    </source>
</evidence>
<proteinExistence type="predicted"/>
<dbReference type="SUPFAM" id="SSF81901">
    <property type="entry name" value="HCP-like"/>
    <property type="match status" value="1"/>
</dbReference>
<gene>
    <name evidence="2" type="ORF">BDW47DRAFT_131763</name>
</gene>